<proteinExistence type="inferred from homology"/>
<name>A0A1G6QHL3_9BACT</name>
<evidence type="ECO:0000256" key="4">
    <source>
        <dbReference type="HAMAP-Rule" id="MF_00171"/>
    </source>
</evidence>
<keyword evidence="2 4" id="KW-0819">tRNA processing</keyword>
<evidence type="ECO:0000256" key="3">
    <source>
        <dbReference type="ARBA" id="ARBA00023235"/>
    </source>
</evidence>
<dbReference type="PIRSF" id="PIRSF001430">
    <property type="entry name" value="tRNA_psdUrid_synth"/>
    <property type="match status" value="1"/>
</dbReference>
<dbReference type="GO" id="GO:0160147">
    <property type="term" value="F:tRNA pseudouridine(38-40) synthase activity"/>
    <property type="evidence" value="ECO:0007669"/>
    <property type="project" value="UniProtKB-EC"/>
</dbReference>
<dbReference type="Gene3D" id="3.30.70.660">
    <property type="entry name" value="Pseudouridine synthase I, catalytic domain, C-terminal subdomain"/>
    <property type="match status" value="1"/>
</dbReference>
<feature type="active site" description="Nucleophile" evidence="4 5">
    <location>
        <position position="47"/>
    </location>
</feature>
<dbReference type="GO" id="GO:0031119">
    <property type="term" value="P:tRNA pseudouridine synthesis"/>
    <property type="evidence" value="ECO:0007669"/>
    <property type="project" value="UniProtKB-UniRule"/>
</dbReference>
<reference evidence="10" key="1">
    <citation type="submission" date="2016-10" db="EMBL/GenBank/DDBJ databases">
        <authorList>
            <person name="Varghese N."/>
            <person name="Submissions S."/>
        </authorList>
    </citation>
    <scope>NUCLEOTIDE SEQUENCE [LARGE SCALE GENOMIC DNA]</scope>
    <source>
        <strain evidence="10">DSM 23095</strain>
    </source>
</reference>
<evidence type="ECO:0000313" key="9">
    <source>
        <dbReference type="EMBL" id="SDC91177.1"/>
    </source>
</evidence>
<dbReference type="STRING" id="686796.SAMN04488104_100939"/>
<protein>
    <recommendedName>
        <fullName evidence="4">tRNA pseudouridine synthase A</fullName>
        <ecNumber evidence="4">5.4.99.12</ecNumber>
    </recommendedName>
    <alternativeName>
        <fullName evidence="4">tRNA pseudouridine(38-40) synthase</fullName>
    </alternativeName>
    <alternativeName>
        <fullName evidence="4">tRNA pseudouridylate synthase I</fullName>
    </alternativeName>
    <alternativeName>
        <fullName evidence="4">tRNA-uridine isomerase I</fullName>
    </alternativeName>
</protein>
<sequence>MELSYHGGDFHGWQTQPNASSVQATIELALSTYFRQPIAIMGSGRTDTGVHAAMQVCHFDFEGRIDRDRLLKALNGILPKSIAIHQIRPVKPDAHARFDAVERSYFYRVIPRKNPFLEDFAWLCYQSPEPHRMNTASKILLEYEDFECFSKVHTEVNHFRCQIKSAYWEQKEGELLFHITANRFLRGMVRAIVGTLMEIGLGKRQPEDLSLIIESRDRSKAGKAAPAKGLFLSKITYPNDIYLD</sequence>
<keyword evidence="10" id="KW-1185">Reference proteome</keyword>
<dbReference type="InterPro" id="IPR001406">
    <property type="entry name" value="PsdUridine_synth_TruA"/>
</dbReference>
<comment type="caution">
    <text evidence="4">Lacks conserved residue(s) required for the propagation of feature annotation.</text>
</comment>
<evidence type="ECO:0000256" key="1">
    <source>
        <dbReference type="ARBA" id="ARBA00009375"/>
    </source>
</evidence>
<accession>A0A1G6QHL3</accession>
<comment type="similarity">
    <text evidence="1 4 7">Belongs to the tRNA pseudouridine synthase TruA family.</text>
</comment>
<dbReference type="NCBIfam" id="TIGR00071">
    <property type="entry name" value="hisT_truA"/>
    <property type="match status" value="1"/>
</dbReference>
<dbReference type="RefSeq" id="WP_240507759.1">
    <property type="nucleotide sequence ID" value="NZ_FNAC01000009.1"/>
</dbReference>
<feature type="domain" description="Pseudouridine synthase I TruA alpha/beta" evidence="8">
    <location>
        <begin position="8"/>
        <end position="99"/>
    </location>
</feature>
<dbReference type="EMBL" id="FNAC01000009">
    <property type="protein sequence ID" value="SDC91177.1"/>
    <property type="molecule type" value="Genomic_DNA"/>
</dbReference>
<dbReference type="InterPro" id="IPR020095">
    <property type="entry name" value="PsdUridine_synth_TruA_C"/>
</dbReference>
<dbReference type="PANTHER" id="PTHR11142:SF0">
    <property type="entry name" value="TRNA PSEUDOURIDINE SYNTHASE-LIKE 1"/>
    <property type="match status" value="1"/>
</dbReference>
<dbReference type="InterPro" id="IPR020103">
    <property type="entry name" value="PsdUridine_synth_cat_dom_sf"/>
</dbReference>
<dbReference type="Gene3D" id="3.30.70.580">
    <property type="entry name" value="Pseudouridine synthase I, catalytic domain, N-terminal subdomain"/>
    <property type="match status" value="1"/>
</dbReference>
<dbReference type="Pfam" id="PF01416">
    <property type="entry name" value="PseudoU_synth_1"/>
    <property type="match status" value="2"/>
</dbReference>
<dbReference type="SUPFAM" id="SSF55120">
    <property type="entry name" value="Pseudouridine synthase"/>
    <property type="match status" value="1"/>
</dbReference>
<dbReference type="PANTHER" id="PTHR11142">
    <property type="entry name" value="PSEUDOURIDYLATE SYNTHASE"/>
    <property type="match status" value="1"/>
</dbReference>
<dbReference type="AlphaFoldDB" id="A0A1G6QHL3"/>
<comment type="subunit">
    <text evidence="4">Homodimer.</text>
</comment>
<feature type="domain" description="Pseudouridine synthase I TruA alpha/beta" evidence="8">
    <location>
        <begin position="144"/>
        <end position="238"/>
    </location>
</feature>
<evidence type="ECO:0000313" key="10">
    <source>
        <dbReference type="Proteomes" id="UP000199060"/>
    </source>
</evidence>
<keyword evidence="3 4" id="KW-0413">Isomerase</keyword>
<dbReference type="InterPro" id="IPR020094">
    <property type="entry name" value="TruA/RsuA/RluB/E/F_N"/>
</dbReference>
<dbReference type="GO" id="GO:0003723">
    <property type="term" value="F:RNA binding"/>
    <property type="evidence" value="ECO:0007669"/>
    <property type="project" value="InterPro"/>
</dbReference>
<evidence type="ECO:0000259" key="8">
    <source>
        <dbReference type="Pfam" id="PF01416"/>
    </source>
</evidence>
<organism evidence="9 10">
    <name type="scientific">Algoriphagus faecimaris</name>
    <dbReference type="NCBI Taxonomy" id="686796"/>
    <lineage>
        <taxon>Bacteria</taxon>
        <taxon>Pseudomonadati</taxon>
        <taxon>Bacteroidota</taxon>
        <taxon>Cytophagia</taxon>
        <taxon>Cytophagales</taxon>
        <taxon>Cyclobacteriaceae</taxon>
        <taxon>Algoriphagus</taxon>
    </lineage>
</organism>
<evidence type="ECO:0000256" key="6">
    <source>
        <dbReference type="PIRSR" id="PIRSR001430-2"/>
    </source>
</evidence>
<feature type="binding site" evidence="4 6">
    <location>
        <position position="105"/>
    </location>
    <ligand>
        <name>substrate</name>
    </ligand>
</feature>
<dbReference type="EC" id="5.4.99.12" evidence="4"/>
<comment type="catalytic activity">
    <reaction evidence="4 7">
        <text>uridine(38/39/40) in tRNA = pseudouridine(38/39/40) in tRNA</text>
        <dbReference type="Rhea" id="RHEA:22376"/>
        <dbReference type="Rhea" id="RHEA-COMP:10085"/>
        <dbReference type="Rhea" id="RHEA-COMP:10087"/>
        <dbReference type="ChEBI" id="CHEBI:65314"/>
        <dbReference type="ChEBI" id="CHEBI:65315"/>
        <dbReference type="EC" id="5.4.99.12"/>
    </reaction>
</comment>
<evidence type="ECO:0000256" key="2">
    <source>
        <dbReference type="ARBA" id="ARBA00022694"/>
    </source>
</evidence>
<evidence type="ECO:0000256" key="5">
    <source>
        <dbReference type="PIRSR" id="PIRSR001430-1"/>
    </source>
</evidence>
<comment type="function">
    <text evidence="4">Formation of pseudouridine at positions 38, 39 and 40 in the anticodon stem and loop of transfer RNAs.</text>
</comment>
<evidence type="ECO:0000256" key="7">
    <source>
        <dbReference type="RuleBase" id="RU003792"/>
    </source>
</evidence>
<dbReference type="FunFam" id="3.30.70.580:FF:000001">
    <property type="entry name" value="tRNA pseudouridine synthase A"/>
    <property type="match status" value="1"/>
</dbReference>
<dbReference type="InterPro" id="IPR020097">
    <property type="entry name" value="PsdUridine_synth_TruA_a/b_dom"/>
</dbReference>
<gene>
    <name evidence="4" type="primary">truA</name>
    <name evidence="9" type="ORF">SAMN04488104_100939</name>
</gene>
<dbReference type="Proteomes" id="UP000199060">
    <property type="component" value="Unassembled WGS sequence"/>
</dbReference>
<dbReference type="HAMAP" id="MF_00171">
    <property type="entry name" value="TruA"/>
    <property type="match status" value="1"/>
</dbReference>
<dbReference type="CDD" id="cd02570">
    <property type="entry name" value="PseudoU_synth_EcTruA"/>
    <property type="match status" value="1"/>
</dbReference>